<evidence type="ECO:0000313" key="3">
    <source>
        <dbReference type="EMBL" id="MDA0642758.1"/>
    </source>
</evidence>
<dbReference type="PANTHER" id="PTHR44846:SF17">
    <property type="entry name" value="GNTR-FAMILY TRANSCRIPTIONAL REGULATOR"/>
    <property type="match status" value="1"/>
</dbReference>
<keyword evidence="4" id="KW-1185">Reference proteome</keyword>
<dbReference type="InterPro" id="IPR028978">
    <property type="entry name" value="Chorismate_lyase_/UTRA_dom_sf"/>
</dbReference>
<name>A0ABT4SZR5_9ACTN</name>
<comment type="caution">
    <text evidence="3">The sequence shown here is derived from an EMBL/GenBank/DDBJ whole genome shotgun (WGS) entry which is preliminary data.</text>
</comment>
<proteinExistence type="predicted"/>
<dbReference type="EMBL" id="JAPNUD010000049">
    <property type="protein sequence ID" value="MDA0642758.1"/>
    <property type="molecule type" value="Genomic_DNA"/>
</dbReference>
<dbReference type="Gene3D" id="3.40.1410.10">
    <property type="entry name" value="Chorismate lyase-like"/>
    <property type="match status" value="1"/>
</dbReference>
<organism evidence="3 4">
    <name type="scientific">Nonomuraea ferruginea</name>
    <dbReference type="NCBI Taxonomy" id="46174"/>
    <lineage>
        <taxon>Bacteria</taxon>
        <taxon>Bacillati</taxon>
        <taxon>Actinomycetota</taxon>
        <taxon>Actinomycetes</taxon>
        <taxon>Streptosporangiales</taxon>
        <taxon>Streptosporangiaceae</taxon>
        <taxon>Nonomuraea</taxon>
    </lineage>
</organism>
<dbReference type="PANTHER" id="PTHR44846">
    <property type="entry name" value="MANNOSYL-D-GLYCERATE TRANSPORT/METABOLISM SYSTEM REPRESSOR MNGR-RELATED"/>
    <property type="match status" value="1"/>
</dbReference>
<dbReference type="InterPro" id="IPR011663">
    <property type="entry name" value="UTRA"/>
</dbReference>
<feature type="domain" description="UbiC transcription regulator-associated" evidence="2">
    <location>
        <begin position="37"/>
        <end position="184"/>
    </location>
</feature>
<dbReference type="Pfam" id="PF07702">
    <property type="entry name" value="UTRA"/>
    <property type="match status" value="1"/>
</dbReference>
<feature type="region of interest" description="Disordered" evidence="1">
    <location>
        <begin position="28"/>
        <end position="49"/>
    </location>
</feature>
<protein>
    <submittedName>
        <fullName evidence="3">UTRA domain-containing protein</fullName>
    </submittedName>
</protein>
<evidence type="ECO:0000313" key="4">
    <source>
        <dbReference type="Proteomes" id="UP001212498"/>
    </source>
</evidence>
<accession>A0ABT4SZR5</accession>
<dbReference type="InterPro" id="IPR050679">
    <property type="entry name" value="Bact_HTH_transcr_reg"/>
</dbReference>
<dbReference type="SMART" id="SM00866">
    <property type="entry name" value="UTRA"/>
    <property type="match status" value="1"/>
</dbReference>
<reference evidence="3 4" key="1">
    <citation type="submission" date="2022-11" db="EMBL/GenBank/DDBJ databases">
        <title>Nonomuraea corallina sp. nov., a new species of the genus Nonomuraea isolated from sea side sediment in Thai sea.</title>
        <authorList>
            <person name="Ngamcharungchit C."/>
            <person name="Matsumoto A."/>
            <person name="Suriyachadkun C."/>
            <person name="Panbangred W."/>
            <person name="Inahashi Y."/>
            <person name="Intra B."/>
        </authorList>
    </citation>
    <scope>NUCLEOTIDE SEQUENCE [LARGE SCALE GENOMIC DNA]</scope>
    <source>
        <strain evidence="3 4">DSM 43553</strain>
    </source>
</reference>
<sequence length="198" mass="21505">MRGLLPVRVGEAGQQVLVRSWFRERQDGSPFGPAIEEQGRHGSLEYTSDTMQAPPEIRERLGLAEADGHWHDVMRTAYLFSTKDEGPWMLLTSWEPLALTKGTPIAFPEGGEFAGQGVPRRMASIGLMVDAWDERVSARVATHKEAKRLDIGAGSVVMVIQRAHLAGDRVVEVADIVVPAESTMLAYNGPVGDAAATS</sequence>
<gene>
    <name evidence="3" type="ORF">OUY24_19190</name>
</gene>
<evidence type="ECO:0000256" key="1">
    <source>
        <dbReference type="SAM" id="MobiDB-lite"/>
    </source>
</evidence>
<dbReference type="RefSeq" id="WP_148029404.1">
    <property type="nucleotide sequence ID" value="NZ_BAABFD010000038.1"/>
</dbReference>
<dbReference type="SUPFAM" id="SSF64288">
    <property type="entry name" value="Chorismate lyase-like"/>
    <property type="match status" value="1"/>
</dbReference>
<dbReference type="Proteomes" id="UP001212498">
    <property type="component" value="Unassembled WGS sequence"/>
</dbReference>
<evidence type="ECO:0000259" key="2">
    <source>
        <dbReference type="SMART" id="SM00866"/>
    </source>
</evidence>